<dbReference type="GeneID" id="87823997"/>
<evidence type="ECO:0000313" key="3">
    <source>
        <dbReference type="Proteomes" id="UP001302602"/>
    </source>
</evidence>
<dbReference type="AlphaFoldDB" id="A0AAN6YXV7"/>
<feature type="compositionally biased region" description="Basic residues" evidence="1">
    <location>
        <begin position="1"/>
        <end position="19"/>
    </location>
</feature>
<accession>A0AAN6YXV7</accession>
<dbReference type="RefSeq" id="XP_062641934.1">
    <property type="nucleotide sequence ID" value="XM_062787227.1"/>
</dbReference>
<protein>
    <submittedName>
        <fullName evidence="2">Uncharacterized protein</fullName>
    </submittedName>
</protein>
<evidence type="ECO:0000313" key="2">
    <source>
        <dbReference type="EMBL" id="KAK4118161.1"/>
    </source>
</evidence>
<gene>
    <name evidence="2" type="ORF">N657DRAFT_406941</name>
</gene>
<name>A0AAN6YXV7_9PEZI</name>
<feature type="region of interest" description="Disordered" evidence="1">
    <location>
        <begin position="1"/>
        <end position="22"/>
    </location>
</feature>
<comment type="caution">
    <text evidence="2">The sequence shown here is derived from an EMBL/GenBank/DDBJ whole genome shotgun (WGS) entry which is preliminary data.</text>
</comment>
<keyword evidence="3" id="KW-1185">Reference proteome</keyword>
<feature type="region of interest" description="Disordered" evidence="1">
    <location>
        <begin position="103"/>
        <end position="191"/>
    </location>
</feature>
<dbReference type="Proteomes" id="UP001302602">
    <property type="component" value="Unassembled WGS sequence"/>
</dbReference>
<proteinExistence type="predicted"/>
<dbReference type="EMBL" id="MU853280">
    <property type="protein sequence ID" value="KAK4118161.1"/>
    <property type="molecule type" value="Genomic_DNA"/>
</dbReference>
<organism evidence="2 3">
    <name type="scientific">Parathielavia appendiculata</name>
    <dbReference type="NCBI Taxonomy" id="2587402"/>
    <lineage>
        <taxon>Eukaryota</taxon>
        <taxon>Fungi</taxon>
        <taxon>Dikarya</taxon>
        <taxon>Ascomycota</taxon>
        <taxon>Pezizomycotina</taxon>
        <taxon>Sordariomycetes</taxon>
        <taxon>Sordariomycetidae</taxon>
        <taxon>Sordariales</taxon>
        <taxon>Chaetomiaceae</taxon>
        <taxon>Parathielavia</taxon>
    </lineage>
</organism>
<sequence length="365" mass="39653">MTAKRRQTSGGTRGKKRARQGSQTILVLNAPIHDGRALQNRLVRLFTLTNDRVPDPAFSNANARPVKSAPTILLEPINTNPQGHDGLVSSNHSTKRRKTRQHAAGELCHSNSERAEQTSAMHIRSITASREERETRSTGRGNHEQQHHSSQLPGVNQADVFVRPALSPHGHAMPVEPETGAGSGQAHLYPSPIEASRRPTFQSINEPTTGALCHRHQEASLHLLADAAVRGQVEPRPAVPSRGQHDVAVVTTPWDLPRDESNVRGLSSRDVETAELPLPEPLSDGSFLSISFLNGQGAGQEAPSGIVMSYGRHDVMALKTPRQLHMVSGAAGEAAGPDEVAERYSPHRSESLDHFMKQVLDLPEE</sequence>
<reference evidence="2" key="2">
    <citation type="submission" date="2023-05" db="EMBL/GenBank/DDBJ databases">
        <authorList>
            <consortium name="Lawrence Berkeley National Laboratory"/>
            <person name="Steindorff A."/>
            <person name="Hensen N."/>
            <person name="Bonometti L."/>
            <person name="Westerberg I."/>
            <person name="Brannstrom I.O."/>
            <person name="Guillou S."/>
            <person name="Cros-Aarteil S."/>
            <person name="Calhoun S."/>
            <person name="Haridas S."/>
            <person name="Kuo A."/>
            <person name="Mondo S."/>
            <person name="Pangilinan J."/>
            <person name="Riley R."/>
            <person name="Labutti K."/>
            <person name="Andreopoulos B."/>
            <person name="Lipzen A."/>
            <person name="Chen C."/>
            <person name="Yanf M."/>
            <person name="Daum C."/>
            <person name="Ng V."/>
            <person name="Clum A."/>
            <person name="Ohm R."/>
            <person name="Martin F."/>
            <person name="Silar P."/>
            <person name="Natvig D."/>
            <person name="Lalanne C."/>
            <person name="Gautier V."/>
            <person name="Ament-Velasquez S.L."/>
            <person name="Kruys A."/>
            <person name="Hutchinson M.I."/>
            <person name="Powell A.J."/>
            <person name="Barry K."/>
            <person name="Miller A.N."/>
            <person name="Grigoriev I.V."/>
            <person name="Debuchy R."/>
            <person name="Gladieux P."/>
            <person name="Thoren M.H."/>
            <person name="Johannesson H."/>
        </authorList>
    </citation>
    <scope>NUCLEOTIDE SEQUENCE</scope>
    <source>
        <strain evidence="2">CBS 731.68</strain>
    </source>
</reference>
<reference evidence="2" key="1">
    <citation type="journal article" date="2023" name="Mol. Phylogenet. Evol.">
        <title>Genome-scale phylogeny and comparative genomics of the fungal order Sordariales.</title>
        <authorList>
            <person name="Hensen N."/>
            <person name="Bonometti L."/>
            <person name="Westerberg I."/>
            <person name="Brannstrom I.O."/>
            <person name="Guillou S."/>
            <person name="Cros-Aarteil S."/>
            <person name="Calhoun S."/>
            <person name="Haridas S."/>
            <person name="Kuo A."/>
            <person name="Mondo S."/>
            <person name="Pangilinan J."/>
            <person name="Riley R."/>
            <person name="LaButti K."/>
            <person name="Andreopoulos B."/>
            <person name="Lipzen A."/>
            <person name="Chen C."/>
            <person name="Yan M."/>
            <person name="Daum C."/>
            <person name="Ng V."/>
            <person name="Clum A."/>
            <person name="Steindorff A."/>
            <person name="Ohm R.A."/>
            <person name="Martin F."/>
            <person name="Silar P."/>
            <person name="Natvig D.O."/>
            <person name="Lalanne C."/>
            <person name="Gautier V."/>
            <person name="Ament-Velasquez S.L."/>
            <person name="Kruys A."/>
            <person name="Hutchinson M.I."/>
            <person name="Powell A.J."/>
            <person name="Barry K."/>
            <person name="Miller A.N."/>
            <person name="Grigoriev I.V."/>
            <person name="Debuchy R."/>
            <person name="Gladieux P."/>
            <person name="Hiltunen Thoren M."/>
            <person name="Johannesson H."/>
        </authorList>
    </citation>
    <scope>NUCLEOTIDE SEQUENCE</scope>
    <source>
        <strain evidence="2">CBS 731.68</strain>
    </source>
</reference>
<feature type="compositionally biased region" description="Basic and acidic residues" evidence="1">
    <location>
        <begin position="129"/>
        <end position="147"/>
    </location>
</feature>
<evidence type="ECO:0000256" key="1">
    <source>
        <dbReference type="SAM" id="MobiDB-lite"/>
    </source>
</evidence>